<evidence type="ECO:0000313" key="2">
    <source>
        <dbReference type="EMBL" id="KAH0820420.1"/>
    </source>
</evidence>
<name>A0A8J6HKJ2_TENMO</name>
<sequence>MPDSDRRSSGENGLNEDALPVPIQVFLWRQISPFVKPKLGKLHEASCMFCQHSMTGHHELKEACKMFERVLVQNIQSGLKSDLSEAIRSIPRWRLIQASLPHVMHSAASLLFNRMKDGNIQSLGAVETKLMYTLHWIILDAAEECADNDFEKGLFHTSPFYYLFSIPTLTGMWEFRQPEASCFSSHCKPKPKHLFGKNSKQKTQFGDVFLGRK</sequence>
<comment type="caution">
    <text evidence="2">The sequence shown here is derived from an EMBL/GenBank/DDBJ whole genome shotgun (WGS) entry which is preliminary data.</text>
</comment>
<organism evidence="2 4">
    <name type="scientific">Tenebrio molitor</name>
    <name type="common">Yellow mealworm beetle</name>
    <dbReference type="NCBI Taxonomy" id="7067"/>
    <lineage>
        <taxon>Eukaryota</taxon>
        <taxon>Metazoa</taxon>
        <taxon>Ecdysozoa</taxon>
        <taxon>Arthropoda</taxon>
        <taxon>Hexapoda</taxon>
        <taxon>Insecta</taxon>
        <taxon>Pterygota</taxon>
        <taxon>Neoptera</taxon>
        <taxon>Endopterygota</taxon>
        <taxon>Coleoptera</taxon>
        <taxon>Polyphaga</taxon>
        <taxon>Cucujiformia</taxon>
        <taxon>Tenebrionidae</taxon>
        <taxon>Tenebrio</taxon>
    </lineage>
</organism>
<feature type="domain" description="Cation channel complex component UNC80 N-terminal" evidence="1">
    <location>
        <begin position="18"/>
        <end position="170"/>
    </location>
</feature>
<dbReference type="EMBL" id="JABDTM020011944">
    <property type="protein sequence ID" value="KAH0820420.1"/>
    <property type="molecule type" value="Genomic_DNA"/>
</dbReference>
<proteinExistence type="predicted"/>
<dbReference type="InterPro" id="IPR031542">
    <property type="entry name" value="UNC80_N"/>
</dbReference>
<evidence type="ECO:0000313" key="3">
    <source>
        <dbReference type="EMBL" id="KAH0820726.1"/>
    </source>
</evidence>
<evidence type="ECO:0000313" key="4">
    <source>
        <dbReference type="Proteomes" id="UP000719412"/>
    </source>
</evidence>
<keyword evidence="4" id="KW-1185">Reference proteome</keyword>
<dbReference type="PANTHER" id="PTHR31781:SF1">
    <property type="entry name" value="PROTEIN UNC-80 HOMOLOG"/>
    <property type="match status" value="1"/>
</dbReference>
<dbReference type="Pfam" id="PF15778">
    <property type="entry name" value="UNC80_N"/>
    <property type="match status" value="1"/>
</dbReference>
<protein>
    <recommendedName>
        <fullName evidence="1">Cation channel complex component UNC80 N-terminal domain-containing protein</fullName>
    </recommendedName>
</protein>
<reference evidence="2" key="2">
    <citation type="submission" date="2021-08" db="EMBL/GenBank/DDBJ databases">
        <authorList>
            <person name="Eriksson T."/>
        </authorList>
    </citation>
    <scope>NUCLEOTIDE SEQUENCE</scope>
    <source>
        <strain evidence="2">Stoneville</strain>
        <tissue evidence="2">Whole head</tissue>
    </source>
</reference>
<dbReference type="GO" id="GO:0005261">
    <property type="term" value="F:monoatomic cation channel activity"/>
    <property type="evidence" value="ECO:0007669"/>
    <property type="project" value="TreeGrafter"/>
</dbReference>
<dbReference type="PANTHER" id="PTHR31781">
    <property type="entry name" value="UNC80"/>
    <property type="match status" value="1"/>
</dbReference>
<dbReference type="GO" id="GO:0034703">
    <property type="term" value="C:cation channel complex"/>
    <property type="evidence" value="ECO:0007669"/>
    <property type="project" value="TreeGrafter"/>
</dbReference>
<reference evidence="2" key="1">
    <citation type="journal article" date="2020" name="J Insects Food Feed">
        <title>The yellow mealworm (Tenebrio molitor) genome: a resource for the emerging insects as food and feed industry.</title>
        <authorList>
            <person name="Eriksson T."/>
            <person name="Andere A."/>
            <person name="Kelstrup H."/>
            <person name="Emery V."/>
            <person name="Picard C."/>
        </authorList>
    </citation>
    <scope>NUCLEOTIDE SEQUENCE</scope>
    <source>
        <strain evidence="2">Stoneville</strain>
        <tissue evidence="2">Whole head</tissue>
    </source>
</reference>
<dbReference type="GO" id="GO:0030424">
    <property type="term" value="C:axon"/>
    <property type="evidence" value="ECO:0007669"/>
    <property type="project" value="TreeGrafter"/>
</dbReference>
<evidence type="ECO:0000259" key="1">
    <source>
        <dbReference type="Pfam" id="PF15778"/>
    </source>
</evidence>
<accession>A0A8J6HKJ2</accession>
<dbReference type="GO" id="GO:0055080">
    <property type="term" value="P:monoatomic cation homeostasis"/>
    <property type="evidence" value="ECO:0007669"/>
    <property type="project" value="TreeGrafter"/>
</dbReference>
<dbReference type="EMBL" id="JABDTM020011008">
    <property type="protein sequence ID" value="KAH0820726.1"/>
    <property type="molecule type" value="Genomic_DNA"/>
</dbReference>
<gene>
    <name evidence="3" type="ORF">GEV33_002065</name>
    <name evidence="2" type="ORF">GEV33_002371</name>
</gene>
<dbReference type="AlphaFoldDB" id="A0A8J6HKJ2"/>
<dbReference type="Proteomes" id="UP000719412">
    <property type="component" value="Unassembled WGS sequence"/>
</dbReference>